<evidence type="ECO:0000259" key="2">
    <source>
        <dbReference type="Pfam" id="PF25085"/>
    </source>
</evidence>
<proteinExistence type="predicted"/>
<feature type="transmembrane region" description="Helical" evidence="1">
    <location>
        <begin position="57"/>
        <end position="78"/>
    </location>
</feature>
<dbReference type="PANTHER" id="PTHR35982">
    <property type="entry name" value="AGAP005361-PA"/>
    <property type="match status" value="1"/>
</dbReference>
<feature type="transmembrane region" description="Helical" evidence="1">
    <location>
        <begin position="245"/>
        <end position="264"/>
    </location>
</feature>
<dbReference type="InterPro" id="IPR056704">
    <property type="entry name" value="DUF7802"/>
</dbReference>
<feature type="transmembrane region" description="Helical" evidence="1">
    <location>
        <begin position="276"/>
        <end position="296"/>
    </location>
</feature>
<reference evidence="3 4" key="1">
    <citation type="submission" date="2021-06" db="EMBL/GenBank/DDBJ databases">
        <title>A haploid diamondback moth (Plutella xylostella L.) genome assembly resolves 31 chromosomes and identifies a diamide resistance mutation.</title>
        <authorList>
            <person name="Ward C.M."/>
            <person name="Perry K.D."/>
            <person name="Baker G."/>
            <person name="Powis K."/>
            <person name="Heckel D.G."/>
            <person name="Baxter S.W."/>
        </authorList>
    </citation>
    <scope>NUCLEOTIDE SEQUENCE [LARGE SCALE GENOMIC DNA]</scope>
    <source>
        <strain evidence="3 4">LV</strain>
        <tissue evidence="3">Single pupa</tissue>
    </source>
</reference>
<feature type="transmembrane region" description="Helical" evidence="1">
    <location>
        <begin position="375"/>
        <end position="394"/>
    </location>
</feature>
<gene>
    <name evidence="3" type="ORF">JYU34_000342</name>
</gene>
<feature type="transmembrane region" description="Helical" evidence="1">
    <location>
        <begin position="31"/>
        <end position="50"/>
    </location>
</feature>
<evidence type="ECO:0000313" key="4">
    <source>
        <dbReference type="Proteomes" id="UP000823941"/>
    </source>
</evidence>
<evidence type="ECO:0000256" key="1">
    <source>
        <dbReference type="SAM" id="Phobius"/>
    </source>
</evidence>
<protein>
    <recommendedName>
        <fullName evidence="2">DUF7802 domain-containing protein</fullName>
    </recommendedName>
</protein>
<organism evidence="3 4">
    <name type="scientific">Plutella xylostella</name>
    <name type="common">Diamondback moth</name>
    <name type="synonym">Plutella maculipennis</name>
    <dbReference type="NCBI Taxonomy" id="51655"/>
    <lineage>
        <taxon>Eukaryota</taxon>
        <taxon>Metazoa</taxon>
        <taxon>Ecdysozoa</taxon>
        <taxon>Arthropoda</taxon>
        <taxon>Hexapoda</taxon>
        <taxon>Insecta</taxon>
        <taxon>Pterygota</taxon>
        <taxon>Neoptera</taxon>
        <taxon>Endopterygota</taxon>
        <taxon>Lepidoptera</taxon>
        <taxon>Glossata</taxon>
        <taxon>Ditrysia</taxon>
        <taxon>Yponomeutoidea</taxon>
        <taxon>Plutellidae</taxon>
        <taxon>Plutella</taxon>
    </lineage>
</organism>
<dbReference type="Proteomes" id="UP000823941">
    <property type="component" value="Chromosome 1"/>
</dbReference>
<dbReference type="PANTHER" id="PTHR35982:SF1">
    <property type="entry name" value="SPIROCYCLASE, AVEC FAMILY"/>
    <property type="match status" value="1"/>
</dbReference>
<feature type="transmembrane region" description="Helical" evidence="1">
    <location>
        <begin position="213"/>
        <end position="233"/>
    </location>
</feature>
<keyword evidence="1" id="KW-0812">Transmembrane</keyword>
<dbReference type="EMBL" id="JAHIBW010000001">
    <property type="protein sequence ID" value="KAG7313241.1"/>
    <property type="molecule type" value="Genomic_DNA"/>
</dbReference>
<keyword evidence="1" id="KW-0472">Membrane</keyword>
<keyword evidence="4" id="KW-1185">Reference proteome</keyword>
<keyword evidence="1" id="KW-1133">Transmembrane helix</keyword>
<feature type="transmembrane region" description="Helical" evidence="1">
    <location>
        <begin position="173"/>
        <end position="193"/>
    </location>
</feature>
<evidence type="ECO:0000313" key="3">
    <source>
        <dbReference type="EMBL" id="KAG7313241.1"/>
    </source>
</evidence>
<feature type="transmembrane region" description="Helical" evidence="1">
    <location>
        <begin position="98"/>
        <end position="117"/>
    </location>
</feature>
<feature type="domain" description="DUF7802" evidence="2">
    <location>
        <begin position="10"/>
        <end position="393"/>
    </location>
</feature>
<comment type="caution">
    <text evidence="3">The sequence shown here is derived from an EMBL/GenBank/DDBJ whole genome shotgun (WGS) entry which is preliminary data.</text>
</comment>
<name>A0ABQ7R7G0_PLUXY</name>
<feature type="transmembrane region" description="Helical" evidence="1">
    <location>
        <begin position="129"/>
        <end position="153"/>
    </location>
</feature>
<dbReference type="Pfam" id="PF25085">
    <property type="entry name" value="DUF7802"/>
    <property type="match status" value="1"/>
</dbReference>
<sequence>MAGQVFRGATWWEWLVHTNDINELWKAQPTYLISQGVYMLAGLITFIHAFRKGGRWPWWWLATVLHGLYADNFWHFVVPEFDNFWHSQTPLMLLGARQPLHIILLYPAFLYHAAYAVSRLNLPSYAEPFAVGLATVLVDIPYDIVAVKFVHWTWHDTDPNIFDRHYFVPWNSYYFHAAFAASLFYFFTAIRAWLAPKVDKWDSAGFKTEVKAFLAAVALGMPGGVLMFVPLYHPLHDQHGLHSEVTFFALFALFAAAVVVGLVADREKVKTRLSSIDYVLIAQLALHYVIYLWFVVSWSPEREVSTGLHEPVGPCDQTASLVTPFGQTLYKRKYFCAENYDEAYFDFHCVGNRRPAHGATWYTICGTPFHNRVEYITVLSSILVLATWVFYALYFKTGPAAAPAPQKKQKTK</sequence>
<accession>A0ABQ7R7G0</accession>